<evidence type="ECO:0000313" key="1">
    <source>
        <dbReference type="EMBL" id="RZC75444.1"/>
    </source>
</evidence>
<dbReference type="OrthoDB" id="10335070at2759"/>
<sequence>MARRKVFVVGTTILGLLNREGILIAGDSMSWKLKAKQANPRNEIKVHRIGGDPGYILLAISGSNFMTDHVLVTLRNLVNEEHKKGRVMTSGGCARDIYNFLNTDLNELEASSYNMPKDVDYNTFECGVLVAMFEPDLRNVCAVRRPGLYLASAEDWDKINEFEIDGAGYEKAFDAISPSYAYDKEMEDAIVQVEEGMLAASKSGGSGGIITID</sequence>
<reference evidence="1 2" key="1">
    <citation type="journal article" date="2018" name="Science">
        <title>The opium poppy genome and morphinan production.</title>
        <authorList>
            <person name="Guo L."/>
            <person name="Winzer T."/>
            <person name="Yang X."/>
            <person name="Li Y."/>
            <person name="Ning Z."/>
            <person name="He Z."/>
            <person name="Teodor R."/>
            <person name="Lu Y."/>
            <person name="Bowser T.A."/>
            <person name="Graham I.A."/>
            <person name="Ye K."/>
        </authorList>
    </citation>
    <scope>NUCLEOTIDE SEQUENCE [LARGE SCALE GENOMIC DNA]</scope>
    <source>
        <strain evidence="2">cv. HN1</strain>
        <tissue evidence="1">Leaves</tissue>
    </source>
</reference>
<dbReference type="Gramene" id="RZC75444">
    <property type="protein sequence ID" value="RZC75444"/>
    <property type="gene ID" value="C5167_050923"/>
</dbReference>
<accession>A0A4Y7KQ01</accession>
<dbReference type="SUPFAM" id="SSF56235">
    <property type="entry name" value="N-terminal nucleophile aminohydrolases (Ntn hydrolases)"/>
    <property type="match status" value="1"/>
</dbReference>
<evidence type="ECO:0000313" key="2">
    <source>
        <dbReference type="Proteomes" id="UP000316621"/>
    </source>
</evidence>
<name>A0A4Y7KQ01_PAPSO</name>
<dbReference type="InterPro" id="IPR029055">
    <property type="entry name" value="Ntn_hydrolases_N"/>
</dbReference>
<gene>
    <name evidence="1" type="ORF">C5167_050923</name>
</gene>
<dbReference type="EMBL" id="CM010722">
    <property type="protein sequence ID" value="RZC75444.1"/>
    <property type="molecule type" value="Genomic_DNA"/>
</dbReference>
<dbReference type="Proteomes" id="UP000316621">
    <property type="component" value="Chromosome 8"/>
</dbReference>
<keyword evidence="2" id="KW-1185">Reference proteome</keyword>
<protein>
    <recommendedName>
        <fullName evidence="3">Proteasome subunit beta</fullName>
    </recommendedName>
</protein>
<dbReference type="AlphaFoldDB" id="A0A4Y7KQ01"/>
<evidence type="ECO:0008006" key="3">
    <source>
        <dbReference type="Google" id="ProtNLM"/>
    </source>
</evidence>
<organism evidence="1 2">
    <name type="scientific">Papaver somniferum</name>
    <name type="common">Opium poppy</name>
    <dbReference type="NCBI Taxonomy" id="3469"/>
    <lineage>
        <taxon>Eukaryota</taxon>
        <taxon>Viridiplantae</taxon>
        <taxon>Streptophyta</taxon>
        <taxon>Embryophyta</taxon>
        <taxon>Tracheophyta</taxon>
        <taxon>Spermatophyta</taxon>
        <taxon>Magnoliopsida</taxon>
        <taxon>Ranunculales</taxon>
        <taxon>Papaveraceae</taxon>
        <taxon>Papaveroideae</taxon>
        <taxon>Papaver</taxon>
    </lineage>
</organism>
<proteinExistence type="predicted"/>
<dbReference type="Gene3D" id="3.60.20.10">
    <property type="entry name" value="Glutamine Phosphoribosylpyrophosphate, subunit 1, domain 1"/>
    <property type="match status" value="1"/>
</dbReference>